<evidence type="ECO:0000313" key="1">
    <source>
        <dbReference type="EMBL" id="EQA43979.1"/>
    </source>
</evidence>
<protein>
    <submittedName>
        <fullName evidence="1">Uncharacterized protein</fullName>
    </submittedName>
</protein>
<dbReference type="AlphaFoldDB" id="T0GAX1"/>
<name>T0GAX1_9LEPT</name>
<comment type="caution">
    <text evidence="1">The sequence shown here is derived from an EMBL/GenBank/DDBJ whole genome shotgun (WGS) entry which is preliminary data.</text>
</comment>
<dbReference type="EMBL" id="AHMO02000008">
    <property type="protein sequence ID" value="EQA43979.1"/>
    <property type="molecule type" value="Genomic_DNA"/>
</dbReference>
<evidence type="ECO:0000313" key="2">
    <source>
        <dbReference type="Proteomes" id="UP000015454"/>
    </source>
</evidence>
<dbReference type="STRING" id="1049789.LEP1GSC050_3480"/>
<dbReference type="Proteomes" id="UP000015454">
    <property type="component" value="Unassembled WGS sequence"/>
</dbReference>
<organism evidence="1 2">
    <name type="scientific">Leptospira broomii serovar Hurstbridge str. 5399</name>
    <dbReference type="NCBI Taxonomy" id="1049789"/>
    <lineage>
        <taxon>Bacteria</taxon>
        <taxon>Pseudomonadati</taxon>
        <taxon>Spirochaetota</taxon>
        <taxon>Spirochaetia</taxon>
        <taxon>Leptospirales</taxon>
        <taxon>Leptospiraceae</taxon>
        <taxon>Leptospira</taxon>
    </lineage>
</organism>
<keyword evidence="2" id="KW-1185">Reference proteome</keyword>
<proteinExistence type="predicted"/>
<gene>
    <name evidence="1" type="ORF">LEP1GSC050_3480</name>
</gene>
<accession>T0GAX1</accession>
<sequence>MVCHYFFALGRALYTIKITDKRDYLGNFFQFLRSNSIRSLK</sequence>
<reference evidence="1" key="1">
    <citation type="submission" date="2013-05" db="EMBL/GenBank/DDBJ databases">
        <authorList>
            <person name="Harkins D.M."/>
            <person name="Durkin A.S."/>
            <person name="Brinkac L.M."/>
            <person name="Haft D.H."/>
            <person name="Selengut J.D."/>
            <person name="Sanka R."/>
            <person name="DePew J."/>
            <person name="Purushe J."/>
            <person name="Hartskeerl R.A."/>
            <person name="Ahmed A."/>
            <person name="van der Linden H."/>
            <person name="Goris M.G.A."/>
            <person name="Vinetz J.M."/>
            <person name="Sutton G.G."/>
            <person name="Nierman W.C."/>
            <person name="Fouts D.E."/>
        </authorList>
    </citation>
    <scope>NUCLEOTIDE SEQUENCE [LARGE SCALE GENOMIC DNA]</scope>
    <source>
        <strain evidence="1">5399</strain>
    </source>
</reference>